<evidence type="ECO:0000256" key="1">
    <source>
        <dbReference type="SAM" id="MobiDB-lite"/>
    </source>
</evidence>
<reference evidence="2 3" key="1">
    <citation type="submission" date="2011-02" db="EMBL/GenBank/DDBJ databases">
        <title>The Genome Sequence of Sphaeroforma arctica JP610.</title>
        <authorList>
            <consortium name="The Broad Institute Genome Sequencing Platform"/>
            <person name="Russ C."/>
            <person name="Cuomo C."/>
            <person name="Young S.K."/>
            <person name="Zeng Q."/>
            <person name="Gargeya S."/>
            <person name="Alvarado L."/>
            <person name="Berlin A."/>
            <person name="Chapman S.B."/>
            <person name="Chen Z."/>
            <person name="Freedman E."/>
            <person name="Gellesch M."/>
            <person name="Goldberg J."/>
            <person name="Griggs A."/>
            <person name="Gujja S."/>
            <person name="Heilman E."/>
            <person name="Heiman D."/>
            <person name="Howarth C."/>
            <person name="Mehta T."/>
            <person name="Neiman D."/>
            <person name="Pearson M."/>
            <person name="Roberts A."/>
            <person name="Saif S."/>
            <person name="Shea T."/>
            <person name="Shenoy N."/>
            <person name="Sisk P."/>
            <person name="Stolte C."/>
            <person name="Sykes S."/>
            <person name="White J."/>
            <person name="Yandava C."/>
            <person name="Burger G."/>
            <person name="Gray M.W."/>
            <person name="Holland P.W.H."/>
            <person name="King N."/>
            <person name="Lang F.B.F."/>
            <person name="Roger A.J."/>
            <person name="Ruiz-Trillo I."/>
            <person name="Haas B."/>
            <person name="Nusbaum C."/>
            <person name="Birren B."/>
        </authorList>
    </citation>
    <scope>NUCLEOTIDE SEQUENCE [LARGE SCALE GENOMIC DNA]</scope>
    <source>
        <strain evidence="2 3">JP610</strain>
    </source>
</reference>
<proteinExistence type="predicted"/>
<feature type="compositionally biased region" description="Basic and acidic residues" evidence="1">
    <location>
        <begin position="91"/>
        <end position="106"/>
    </location>
</feature>
<dbReference type="Proteomes" id="UP000054560">
    <property type="component" value="Unassembled WGS sequence"/>
</dbReference>
<dbReference type="EMBL" id="KQ242137">
    <property type="protein sequence ID" value="KNC80550.1"/>
    <property type="molecule type" value="Genomic_DNA"/>
</dbReference>
<evidence type="ECO:0000313" key="3">
    <source>
        <dbReference type="Proteomes" id="UP000054560"/>
    </source>
</evidence>
<evidence type="ECO:0000313" key="2">
    <source>
        <dbReference type="EMBL" id="KNC80550.1"/>
    </source>
</evidence>
<keyword evidence="3" id="KW-1185">Reference proteome</keyword>
<organism evidence="2 3">
    <name type="scientific">Sphaeroforma arctica JP610</name>
    <dbReference type="NCBI Taxonomy" id="667725"/>
    <lineage>
        <taxon>Eukaryota</taxon>
        <taxon>Ichthyosporea</taxon>
        <taxon>Ichthyophonida</taxon>
        <taxon>Sphaeroforma</taxon>
    </lineage>
</organism>
<feature type="compositionally biased region" description="Low complexity" evidence="1">
    <location>
        <begin position="67"/>
        <end position="90"/>
    </location>
</feature>
<dbReference type="GeneID" id="25907601"/>
<name>A0A0L0FUM1_9EUKA</name>
<dbReference type="AlphaFoldDB" id="A0A0L0FUM1"/>
<feature type="region of interest" description="Disordered" evidence="1">
    <location>
        <begin position="1"/>
        <end position="24"/>
    </location>
</feature>
<feature type="compositionally biased region" description="Polar residues" evidence="1">
    <location>
        <begin position="1"/>
        <end position="12"/>
    </location>
</feature>
<feature type="non-terminal residue" evidence="2">
    <location>
        <position position="1"/>
    </location>
</feature>
<sequence length="106" mass="11485">HLLALSLSNQLSDEGVLTTKEQSEAADRQFALRLAEGLSPELAQHSEDSDRAMALKLQAEENDQASRSHSSTNSSHGQRPSQSQSNSTTTPRDKKSQDKDSSCCVS</sequence>
<feature type="compositionally biased region" description="Basic and acidic residues" evidence="1">
    <location>
        <begin position="44"/>
        <end position="53"/>
    </location>
</feature>
<protein>
    <submittedName>
        <fullName evidence="2">Uncharacterized protein</fullName>
    </submittedName>
</protein>
<dbReference type="RefSeq" id="XP_014154452.1">
    <property type="nucleotide sequence ID" value="XM_014298977.1"/>
</dbReference>
<accession>A0A0L0FUM1</accession>
<gene>
    <name evidence="2" type="ORF">SARC_07097</name>
</gene>
<feature type="region of interest" description="Disordered" evidence="1">
    <location>
        <begin position="39"/>
        <end position="106"/>
    </location>
</feature>